<dbReference type="InterPro" id="IPR035906">
    <property type="entry name" value="MetI-like_sf"/>
</dbReference>
<organism evidence="11 12">
    <name type="scientific">Pigmentiphaga kullae</name>
    <dbReference type="NCBI Taxonomy" id="151784"/>
    <lineage>
        <taxon>Bacteria</taxon>
        <taxon>Pseudomonadati</taxon>
        <taxon>Pseudomonadota</taxon>
        <taxon>Betaproteobacteria</taxon>
        <taxon>Burkholderiales</taxon>
        <taxon>Alcaligenaceae</taxon>
        <taxon>Pigmentiphaga</taxon>
    </lineage>
</organism>
<dbReference type="SUPFAM" id="SSF161098">
    <property type="entry name" value="MetI-like"/>
    <property type="match status" value="1"/>
</dbReference>
<evidence type="ECO:0000256" key="4">
    <source>
        <dbReference type="ARBA" id="ARBA00022475"/>
    </source>
</evidence>
<sequence length="228" mass="24533">MTASASQPLFDWAYARAVLPTLLDGLAITVQATLLGMVLAVTLGLVLALMRRAPVRPLAWGAALVIEFVRSTPLLMQLFFLFYVLPVTGVRFSPLTTGVLGLGVHYAAYCAEVYRAGLDSVPRGQREAALALNLGRWRTLRDVILPQAIPPIVPALGNYFVAMFKDTPLLSAITVVELLQASKIAGSATFRYTEPLTLVGLIFLALSLAAAWGVRRLGARLRRAGATT</sequence>
<dbReference type="AlphaFoldDB" id="A0A4Q7N9D5"/>
<dbReference type="InterPro" id="IPR010065">
    <property type="entry name" value="AA_ABC_transptr_permease_3TM"/>
</dbReference>
<feature type="transmembrane region" description="Helical" evidence="9">
    <location>
        <begin position="26"/>
        <end position="50"/>
    </location>
</feature>
<evidence type="ECO:0000256" key="8">
    <source>
        <dbReference type="ARBA" id="ARBA00023136"/>
    </source>
</evidence>
<dbReference type="Gene3D" id="1.10.3720.10">
    <property type="entry name" value="MetI-like"/>
    <property type="match status" value="1"/>
</dbReference>
<dbReference type="InterPro" id="IPR014341">
    <property type="entry name" value="Ectoine_EhuD"/>
</dbReference>
<keyword evidence="6" id="KW-0029">Amino-acid transport</keyword>
<evidence type="ECO:0000256" key="9">
    <source>
        <dbReference type="RuleBase" id="RU363032"/>
    </source>
</evidence>
<dbReference type="EMBL" id="SGXC01000003">
    <property type="protein sequence ID" value="RZS78627.1"/>
    <property type="molecule type" value="Genomic_DNA"/>
</dbReference>
<evidence type="ECO:0000256" key="6">
    <source>
        <dbReference type="ARBA" id="ARBA00022970"/>
    </source>
</evidence>
<dbReference type="InterPro" id="IPR043429">
    <property type="entry name" value="ArtM/GltK/GlnP/TcyL/YhdX-like"/>
</dbReference>
<dbReference type="PANTHER" id="PTHR30614">
    <property type="entry name" value="MEMBRANE COMPONENT OF AMINO ACID ABC TRANSPORTER"/>
    <property type="match status" value="1"/>
</dbReference>
<dbReference type="PROSITE" id="PS50928">
    <property type="entry name" value="ABC_TM1"/>
    <property type="match status" value="1"/>
</dbReference>
<feature type="transmembrane region" description="Helical" evidence="9">
    <location>
        <begin position="196"/>
        <end position="214"/>
    </location>
</feature>
<accession>A0A4Q7N9D5</accession>
<evidence type="ECO:0000256" key="2">
    <source>
        <dbReference type="ARBA" id="ARBA00010072"/>
    </source>
</evidence>
<proteinExistence type="inferred from homology"/>
<protein>
    <submittedName>
        <fullName evidence="11">Amino acid ABC transporter membrane protein 2 (PAAT family)</fullName>
    </submittedName>
</protein>
<keyword evidence="12" id="KW-1185">Reference proteome</keyword>
<evidence type="ECO:0000256" key="1">
    <source>
        <dbReference type="ARBA" id="ARBA00004429"/>
    </source>
</evidence>
<comment type="similarity">
    <text evidence="2">Belongs to the binding-protein-dependent transport system permease family. HisMQ subfamily.</text>
</comment>
<keyword evidence="4" id="KW-1003">Cell membrane</keyword>
<dbReference type="OrthoDB" id="7026155at2"/>
<gene>
    <name evidence="11" type="ORF">EV675_5282</name>
</gene>
<feature type="domain" description="ABC transmembrane type-1" evidence="10">
    <location>
        <begin position="22"/>
        <end position="214"/>
    </location>
</feature>
<dbReference type="Proteomes" id="UP000292445">
    <property type="component" value="Unassembled WGS sequence"/>
</dbReference>
<comment type="caution">
    <text evidence="11">The sequence shown here is derived from an EMBL/GenBank/DDBJ whole genome shotgun (WGS) entry which is preliminary data.</text>
</comment>
<dbReference type="GO" id="GO:0006865">
    <property type="term" value="P:amino acid transport"/>
    <property type="evidence" value="ECO:0007669"/>
    <property type="project" value="UniProtKB-KW"/>
</dbReference>
<reference evidence="11 12" key="1">
    <citation type="submission" date="2019-02" db="EMBL/GenBank/DDBJ databases">
        <title>Genomic Encyclopedia of Type Strains, Phase IV (KMG-IV): sequencing the most valuable type-strain genomes for metagenomic binning, comparative biology and taxonomic classification.</title>
        <authorList>
            <person name="Goeker M."/>
        </authorList>
    </citation>
    <scope>NUCLEOTIDE SEQUENCE [LARGE SCALE GENOMIC DNA]</scope>
    <source>
        <strain evidence="11 12">K24</strain>
    </source>
</reference>
<keyword evidence="8 9" id="KW-0472">Membrane</keyword>
<keyword evidence="7 9" id="KW-1133">Transmembrane helix</keyword>
<evidence type="ECO:0000259" key="10">
    <source>
        <dbReference type="PROSITE" id="PS50928"/>
    </source>
</evidence>
<evidence type="ECO:0000313" key="11">
    <source>
        <dbReference type="EMBL" id="RZS78627.1"/>
    </source>
</evidence>
<keyword evidence="5 9" id="KW-0812">Transmembrane</keyword>
<dbReference type="Pfam" id="PF00528">
    <property type="entry name" value="BPD_transp_1"/>
    <property type="match status" value="1"/>
</dbReference>
<dbReference type="NCBIfam" id="TIGR01726">
    <property type="entry name" value="HEQRo_perm_3TM"/>
    <property type="match status" value="1"/>
</dbReference>
<dbReference type="GO" id="GO:0022857">
    <property type="term" value="F:transmembrane transporter activity"/>
    <property type="evidence" value="ECO:0007669"/>
    <property type="project" value="InterPro"/>
</dbReference>
<dbReference type="PANTHER" id="PTHR30614:SF0">
    <property type="entry name" value="L-CYSTINE TRANSPORT SYSTEM PERMEASE PROTEIN TCYL"/>
    <property type="match status" value="1"/>
</dbReference>
<dbReference type="InterPro" id="IPR000515">
    <property type="entry name" value="MetI-like"/>
</dbReference>
<comment type="subcellular location">
    <subcellularLocation>
        <location evidence="1">Cell inner membrane</location>
        <topology evidence="1">Multi-pass membrane protein</topology>
    </subcellularLocation>
    <subcellularLocation>
        <location evidence="9">Cell membrane</location>
        <topology evidence="9">Multi-pass membrane protein</topology>
    </subcellularLocation>
</comment>
<dbReference type="CDD" id="cd06261">
    <property type="entry name" value="TM_PBP2"/>
    <property type="match status" value="1"/>
</dbReference>
<name>A0A4Q7N9D5_9BURK</name>
<dbReference type="RefSeq" id="WP_130361484.1">
    <property type="nucleotide sequence ID" value="NZ_SGXC01000003.1"/>
</dbReference>
<dbReference type="NCBIfam" id="TIGR03003">
    <property type="entry name" value="ectoine_ehuD"/>
    <property type="match status" value="1"/>
</dbReference>
<evidence type="ECO:0000313" key="12">
    <source>
        <dbReference type="Proteomes" id="UP000292445"/>
    </source>
</evidence>
<evidence type="ECO:0000256" key="5">
    <source>
        <dbReference type="ARBA" id="ARBA00022692"/>
    </source>
</evidence>
<keyword evidence="3 9" id="KW-0813">Transport</keyword>
<dbReference type="GO" id="GO:0043190">
    <property type="term" value="C:ATP-binding cassette (ABC) transporter complex"/>
    <property type="evidence" value="ECO:0007669"/>
    <property type="project" value="InterPro"/>
</dbReference>
<evidence type="ECO:0000256" key="3">
    <source>
        <dbReference type="ARBA" id="ARBA00022448"/>
    </source>
</evidence>
<evidence type="ECO:0000256" key="7">
    <source>
        <dbReference type="ARBA" id="ARBA00022989"/>
    </source>
</evidence>